<evidence type="ECO:0000256" key="8">
    <source>
        <dbReference type="ARBA" id="ARBA00049244"/>
    </source>
</evidence>
<dbReference type="GO" id="GO:0006260">
    <property type="term" value="P:DNA replication"/>
    <property type="evidence" value="ECO:0007669"/>
    <property type="project" value="UniProtKB-KW"/>
</dbReference>
<feature type="domain" description="DNA-directed DNA polymerase family B mitochondria/virus" evidence="9">
    <location>
        <begin position="1"/>
        <end position="65"/>
    </location>
</feature>
<comment type="caution">
    <text evidence="10">The sequence shown here is derived from an EMBL/GenBank/DDBJ whole genome shotgun (WGS) entry which is preliminary data.</text>
</comment>
<dbReference type="InterPro" id="IPR023211">
    <property type="entry name" value="DNA_pol_palm_dom_sf"/>
</dbReference>
<dbReference type="GO" id="GO:0003887">
    <property type="term" value="F:DNA-directed DNA polymerase activity"/>
    <property type="evidence" value="ECO:0007669"/>
    <property type="project" value="UniProtKB-KW"/>
</dbReference>
<dbReference type="InterPro" id="IPR043502">
    <property type="entry name" value="DNA/RNA_pol_sf"/>
</dbReference>
<dbReference type="EC" id="2.7.7.7" evidence="2"/>
<feature type="non-terminal residue" evidence="10">
    <location>
        <position position="65"/>
    </location>
</feature>
<dbReference type="SUPFAM" id="SSF56672">
    <property type="entry name" value="DNA/RNA polymerases"/>
    <property type="match status" value="1"/>
</dbReference>
<sequence>MTVFRSKFYDSNIQIPIVKRSFNVDIKQAYYGGHVDVYKPFSSTGKAYYYDINSLYPTAMLKDMP</sequence>
<proteinExistence type="inferred from homology"/>
<dbReference type="GO" id="GO:0003677">
    <property type="term" value="F:DNA binding"/>
    <property type="evidence" value="ECO:0007669"/>
    <property type="project" value="UniProtKB-KW"/>
</dbReference>
<dbReference type="Gene3D" id="3.90.1600.10">
    <property type="entry name" value="Palm domain of DNA polymerase"/>
    <property type="match status" value="1"/>
</dbReference>
<gene>
    <name evidence="10" type="ORF">HK099_006383</name>
</gene>
<keyword evidence="5" id="KW-0235">DNA replication</keyword>
<dbReference type="AlphaFoldDB" id="A0AAD5XUD3"/>
<evidence type="ECO:0000256" key="5">
    <source>
        <dbReference type="ARBA" id="ARBA00022705"/>
    </source>
</evidence>
<keyword evidence="11" id="KW-1185">Reference proteome</keyword>
<dbReference type="Pfam" id="PF03175">
    <property type="entry name" value="DNA_pol_B_2"/>
    <property type="match status" value="1"/>
</dbReference>
<comment type="catalytic activity">
    <reaction evidence="8">
        <text>DNA(n) + a 2'-deoxyribonucleoside 5'-triphosphate = DNA(n+1) + diphosphate</text>
        <dbReference type="Rhea" id="RHEA:22508"/>
        <dbReference type="Rhea" id="RHEA-COMP:17339"/>
        <dbReference type="Rhea" id="RHEA-COMP:17340"/>
        <dbReference type="ChEBI" id="CHEBI:33019"/>
        <dbReference type="ChEBI" id="CHEBI:61560"/>
        <dbReference type="ChEBI" id="CHEBI:173112"/>
        <dbReference type="EC" id="2.7.7.7"/>
    </reaction>
</comment>
<reference evidence="10" key="1">
    <citation type="submission" date="2020-05" db="EMBL/GenBank/DDBJ databases">
        <title>Phylogenomic resolution of chytrid fungi.</title>
        <authorList>
            <person name="Stajich J.E."/>
            <person name="Amses K."/>
            <person name="Simmons R."/>
            <person name="Seto K."/>
            <person name="Myers J."/>
            <person name="Bonds A."/>
            <person name="Quandt C.A."/>
            <person name="Barry K."/>
            <person name="Liu P."/>
            <person name="Grigoriev I."/>
            <person name="Longcore J.E."/>
            <person name="James T.Y."/>
        </authorList>
    </citation>
    <scope>NUCLEOTIDE SEQUENCE</scope>
    <source>
        <strain evidence="10">JEL0476</strain>
    </source>
</reference>
<evidence type="ECO:0000313" key="11">
    <source>
        <dbReference type="Proteomes" id="UP001211065"/>
    </source>
</evidence>
<keyword evidence="3" id="KW-0808">Transferase</keyword>
<name>A0AAD5XUD3_9FUNG</name>
<evidence type="ECO:0000256" key="3">
    <source>
        <dbReference type="ARBA" id="ARBA00022679"/>
    </source>
</evidence>
<evidence type="ECO:0000256" key="4">
    <source>
        <dbReference type="ARBA" id="ARBA00022695"/>
    </source>
</evidence>
<organism evidence="10 11">
    <name type="scientific">Clydaea vesicula</name>
    <dbReference type="NCBI Taxonomy" id="447962"/>
    <lineage>
        <taxon>Eukaryota</taxon>
        <taxon>Fungi</taxon>
        <taxon>Fungi incertae sedis</taxon>
        <taxon>Chytridiomycota</taxon>
        <taxon>Chytridiomycota incertae sedis</taxon>
        <taxon>Chytridiomycetes</taxon>
        <taxon>Lobulomycetales</taxon>
        <taxon>Lobulomycetaceae</taxon>
        <taxon>Clydaea</taxon>
    </lineage>
</organism>
<evidence type="ECO:0000256" key="2">
    <source>
        <dbReference type="ARBA" id="ARBA00012417"/>
    </source>
</evidence>
<protein>
    <recommendedName>
        <fullName evidence="2">DNA-directed DNA polymerase</fullName>
        <ecNumber evidence="2">2.7.7.7</ecNumber>
    </recommendedName>
</protein>
<dbReference type="InterPro" id="IPR004868">
    <property type="entry name" value="DNA-dir_DNA_pol_B_mt/vir"/>
</dbReference>
<comment type="similarity">
    <text evidence="1">Belongs to the DNA polymerase type-B family.</text>
</comment>
<dbReference type="GO" id="GO:0000166">
    <property type="term" value="F:nucleotide binding"/>
    <property type="evidence" value="ECO:0007669"/>
    <property type="project" value="InterPro"/>
</dbReference>
<dbReference type="EMBL" id="JADGJW010000546">
    <property type="protein sequence ID" value="KAJ3215391.1"/>
    <property type="molecule type" value="Genomic_DNA"/>
</dbReference>
<keyword evidence="4" id="KW-0548">Nucleotidyltransferase</keyword>
<evidence type="ECO:0000259" key="9">
    <source>
        <dbReference type="Pfam" id="PF03175"/>
    </source>
</evidence>
<accession>A0AAD5XUD3</accession>
<evidence type="ECO:0000256" key="1">
    <source>
        <dbReference type="ARBA" id="ARBA00005755"/>
    </source>
</evidence>
<evidence type="ECO:0000256" key="7">
    <source>
        <dbReference type="ARBA" id="ARBA00023125"/>
    </source>
</evidence>
<evidence type="ECO:0000313" key="10">
    <source>
        <dbReference type="EMBL" id="KAJ3215391.1"/>
    </source>
</evidence>
<keyword evidence="6" id="KW-0239">DNA-directed DNA polymerase</keyword>
<evidence type="ECO:0000256" key="6">
    <source>
        <dbReference type="ARBA" id="ARBA00022932"/>
    </source>
</evidence>
<dbReference type="Proteomes" id="UP001211065">
    <property type="component" value="Unassembled WGS sequence"/>
</dbReference>
<keyword evidence="7" id="KW-0238">DNA-binding</keyword>